<dbReference type="PIRSF" id="PIRSF036946">
    <property type="entry name" value="Arg_N-mtase"/>
    <property type="match status" value="1"/>
</dbReference>
<dbReference type="InterPro" id="IPR055135">
    <property type="entry name" value="PRMT_dom"/>
</dbReference>
<dbReference type="Gene3D" id="3.40.50.150">
    <property type="entry name" value="Vaccinia Virus protein VP39"/>
    <property type="match status" value="2"/>
</dbReference>
<keyword evidence="1 6" id="KW-0489">Methyltransferase</keyword>
<dbReference type="GO" id="GO:0032259">
    <property type="term" value="P:methylation"/>
    <property type="evidence" value="ECO:0007669"/>
    <property type="project" value="UniProtKB-KW"/>
</dbReference>
<evidence type="ECO:0000313" key="8">
    <source>
        <dbReference type="EMBL" id="CAL1545743.1"/>
    </source>
</evidence>
<dbReference type="Proteomes" id="UP001497497">
    <property type="component" value="Unassembled WGS sequence"/>
</dbReference>
<dbReference type="EC" id="2.1.1.-" evidence="5"/>
<dbReference type="SUPFAM" id="SSF53335">
    <property type="entry name" value="S-adenosyl-L-methionine-dependent methyltransferases"/>
    <property type="match status" value="2"/>
</dbReference>
<evidence type="ECO:0000259" key="7">
    <source>
        <dbReference type="Pfam" id="PF22528"/>
    </source>
</evidence>
<evidence type="ECO:0000313" key="9">
    <source>
        <dbReference type="Proteomes" id="UP001497497"/>
    </source>
</evidence>
<name>A0AAV2IFE5_LYMST</name>
<dbReference type="PANTHER" id="PTHR11006:SF4">
    <property type="entry name" value="PROTEIN ARGININE N-METHYLTRANSFERASE 7"/>
    <property type="match status" value="1"/>
</dbReference>
<proteinExistence type="inferred from homology"/>
<evidence type="ECO:0000256" key="3">
    <source>
        <dbReference type="ARBA" id="ARBA00022691"/>
    </source>
</evidence>
<gene>
    <name evidence="8" type="ORF">GSLYS_00019124001</name>
</gene>
<dbReference type="InterPro" id="IPR014644">
    <property type="entry name" value="MeTrfase_PRMT7"/>
</dbReference>
<dbReference type="GO" id="GO:0042054">
    <property type="term" value="F:histone methyltransferase activity"/>
    <property type="evidence" value="ECO:0007669"/>
    <property type="project" value="TreeGrafter"/>
</dbReference>
<dbReference type="PANTHER" id="PTHR11006">
    <property type="entry name" value="PROTEIN ARGININE N-METHYLTRANSFERASE"/>
    <property type="match status" value="1"/>
</dbReference>
<dbReference type="CDD" id="cd02440">
    <property type="entry name" value="AdoMet_MTases"/>
    <property type="match status" value="1"/>
</dbReference>
<keyword evidence="2 6" id="KW-0808">Transferase</keyword>
<keyword evidence="4" id="KW-0677">Repeat</keyword>
<keyword evidence="9" id="KW-1185">Reference proteome</keyword>
<dbReference type="Pfam" id="PF06325">
    <property type="entry name" value="PrmA"/>
    <property type="match status" value="1"/>
</dbReference>
<dbReference type="InterPro" id="IPR025799">
    <property type="entry name" value="Arg_MeTrfase"/>
</dbReference>
<evidence type="ECO:0000256" key="5">
    <source>
        <dbReference type="PIRNR" id="PIRNR036946"/>
    </source>
</evidence>
<accession>A0AAV2IFE5</accession>
<dbReference type="PROSITE" id="PS51678">
    <property type="entry name" value="SAM_MT_PRMT"/>
    <property type="match status" value="2"/>
</dbReference>
<dbReference type="InterPro" id="IPR029063">
    <property type="entry name" value="SAM-dependent_MTases_sf"/>
</dbReference>
<sequence length="753" mass="84530">MFSTKFKFNGLKTLVRKFNNDLKLLKMADLVEVVRHDPKSTVSYNFDSDAAKIKKETDNADSESTKILNKFQISNSKLTFVAHTNPVTGKMDWIVQDENYDYIQEIARSGYGDMLHDKDRNEKYYKAIGQAVKLLKEQNKKVKALDIGTGTGLLSMMASKMGADSISACEAFPPMAKCAMKVLEANGFKDKINLIAKRSTEVSLGNVGLNDIGERANLLITELFDTELIGEGAIGSYTDAHLRLMEEDCVAVPTTGIMYIQAIQSAVLRRCNSIQSIQLPNGVIISAPSSFTNCAGAPLLHDLQVDELQGLVEPITKPVEVFRFDFSHRNALKKNEQVKLSIEAVKDGQVDGFVMWWDLIMDPQGEITLSCAPCWNKLKDSPVPWRDHWMQAVYYPTRQQVVRKGEDFEINCNHDEYSLWFDTVPTQSELPPCTCGLHIAFSRNRIGQINEHERNSLFVQVLQKHISNETVCLVISDGTLLPLIAAALGAKKVFYLDCNVSCRSIVQKLVKHNCLQDKVHVIEKNLDGITAEDLNNLKIDVVIAEPFFQAALLPWENLYFWYALHSLQSHLSQSVVILPQSMTVKAIAVEFQDLQKIRAPVGNCEGFDISEFDRLIEISSRSADDDIEPQPLWEYPAVALSPPTTVAMLDFTSSPEALDKLAYTKELICCRKGTLNGVAFWTEFSFGDGIQLNSGVVDNDWQGEKIRWDMFSRQGVKLYRHGQPFEKEAKVTISAKITPVNGDILFKLDETIM</sequence>
<dbReference type="FunFam" id="3.40.50.150:FF:000071">
    <property type="entry name" value="Protein arginine N-methyltransferase 7"/>
    <property type="match status" value="1"/>
</dbReference>
<evidence type="ECO:0000256" key="4">
    <source>
        <dbReference type="ARBA" id="ARBA00022737"/>
    </source>
</evidence>
<keyword evidence="3 6" id="KW-0949">S-adenosyl-L-methionine</keyword>
<dbReference type="EMBL" id="CAXITT010000732">
    <property type="protein sequence ID" value="CAL1545743.1"/>
    <property type="molecule type" value="Genomic_DNA"/>
</dbReference>
<dbReference type="Gene3D" id="2.70.160.11">
    <property type="entry name" value="Hnrnp arginine n-methyltransferase1"/>
    <property type="match status" value="2"/>
</dbReference>
<comment type="caution">
    <text evidence="8">The sequence shown here is derived from an EMBL/GenBank/DDBJ whole genome shotgun (WGS) entry which is preliminary data.</text>
</comment>
<organism evidence="8 9">
    <name type="scientific">Lymnaea stagnalis</name>
    <name type="common">Great pond snail</name>
    <name type="synonym">Helix stagnalis</name>
    <dbReference type="NCBI Taxonomy" id="6523"/>
    <lineage>
        <taxon>Eukaryota</taxon>
        <taxon>Metazoa</taxon>
        <taxon>Spiralia</taxon>
        <taxon>Lophotrochozoa</taxon>
        <taxon>Mollusca</taxon>
        <taxon>Gastropoda</taxon>
        <taxon>Heterobranchia</taxon>
        <taxon>Euthyneura</taxon>
        <taxon>Panpulmonata</taxon>
        <taxon>Hygrophila</taxon>
        <taxon>Lymnaeoidea</taxon>
        <taxon>Lymnaeidae</taxon>
        <taxon>Lymnaea</taxon>
    </lineage>
</organism>
<evidence type="ECO:0000256" key="6">
    <source>
        <dbReference type="PROSITE-ProRule" id="PRU01015"/>
    </source>
</evidence>
<dbReference type="FunFam" id="3.40.50.150:FF:000070">
    <property type="entry name" value="Protein arginine N-methyltransferase 7"/>
    <property type="match status" value="1"/>
</dbReference>
<comment type="similarity">
    <text evidence="5">Belongs to the class I-like SAM-binding methyltransferase superfamily. Protein arginine N-methyltransferase family. PRMT7 subfamily.</text>
</comment>
<dbReference type="GO" id="GO:0016274">
    <property type="term" value="F:protein-arginine N-methyltransferase activity"/>
    <property type="evidence" value="ECO:0007669"/>
    <property type="project" value="InterPro"/>
</dbReference>
<comment type="function">
    <text evidence="5">Arginine methyltransferase that can both catalyze the formation of omega-N monomethylarginine (MMA) and symmetrical dimethylarginine (sDMA).</text>
</comment>
<dbReference type="Pfam" id="PF22528">
    <property type="entry name" value="PRMT_C"/>
    <property type="match status" value="1"/>
</dbReference>
<evidence type="ECO:0000256" key="1">
    <source>
        <dbReference type="ARBA" id="ARBA00022603"/>
    </source>
</evidence>
<dbReference type="AlphaFoldDB" id="A0AAV2IFE5"/>
<reference evidence="8 9" key="1">
    <citation type="submission" date="2024-04" db="EMBL/GenBank/DDBJ databases">
        <authorList>
            <consortium name="Genoscope - CEA"/>
            <person name="William W."/>
        </authorList>
    </citation>
    <scope>NUCLEOTIDE SEQUENCE [LARGE SCALE GENOMIC DNA]</scope>
</reference>
<feature type="domain" description="Protein arginine N-methyltransferase" evidence="7">
    <location>
        <begin position="313"/>
        <end position="412"/>
    </location>
</feature>
<evidence type="ECO:0000256" key="2">
    <source>
        <dbReference type="ARBA" id="ARBA00022679"/>
    </source>
</evidence>
<protein>
    <recommendedName>
        <fullName evidence="5">Protein arginine N-methyltransferase</fullName>
        <ecNumber evidence="5">2.1.1.-</ecNumber>
    </recommendedName>
</protein>